<name>A0ABR8DF77_9NOST</name>
<comment type="caution">
    <text evidence="1">The sequence shown here is derived from an EMBL/GenBank/DDBJ whole genome shotgun (WGS) entry which is preliminary data.</text>
</comment>
<evidence type="ECO:0000313" key="1">
    <source>
        <dbReference type="EMBL" id="MBD2505301.1"/>
    </source>
</evidence>
<sequence length="135" mass="15618">MNERIEAIIDTLKQLQEERENLLKIPLALPNTWIHEYNVKRYYPGSGTLHSFTYAKWQASEAIFERNPKKFGHRGQGQFTKNKHIGRVGSTSGLGMDEAVFKAYQSLENRRRLDAIDKAIEEIEKALQKVMPLET</sequence>
<organism evidence="1 2">
    <name type="scientific">Anabaena azotica FACHB-119</name>
    <dbReference type="NCBI Taxonomy" id="947527"/>
    <lineage>
        <taxon>Bacteria</taxon>
        <taxon>Bacillati</taxon>
        <taxon>Cyanobacteriota</taxon>
        <taxon>Cyanophyceae</taxon>
        <taxon>Nostocales</taxon>
        <taxon>Nostocaceae</taxon>
        <taxon>Anabaena</taxon>
        <taxon>Anabaena azotica</taxon>
    </lineage>
</organism>
<gene>
    <name evidence="1" type="ORF">H6G83_32685</name>
</gene>
<reference evidence="1 2" key="1">
    <citation type="journal article" date="2020" name="ISME J.">
        <title>Comparative genomics reveals insights into cyanobacterial evolution and habitat adaptation.</title>
        <authorList>
            <person name="Chen M.Y."/>
            <person name="Teng W.K."/>
            <person name="Zhao L."/>
            <person name="Hu C.X."/>
            <person name="Zhou Y.K."/>
            <person name="Han B.P."/>
            <person name="Song L.R."/>
            <person name="Shu W.S."/>
        </authorList>
    </citation>
    <scope>NUCLEOTIDE SEQUENCE [LARGE SCALE GENOMIC DNA]</scope>
    <source>
        <strain evidence="1 2">FACHB-119</strain>
    </source>
</reference>
<keyword evidence="2" id="KW-1185">Reference proteome</keyword>
<accession>A0ABR8DF77</accession>
<proteinExistence type="predicted"/>
<dbReference type="RefSeq" id="WP_190479976.1">
    <property type="nucleotide sequence ID" value="NZ_JACJSG010000079.1"/>
</dbReference>
<dbReference type="Proteomes" id="UP000661112">
    <property type="component" value="Unassembled WGS sequence"/>
</dbReference>
<protein>
    <submittedName>
        <fullName evidence="1">Uncharacterized protein</fullName>
    </submittedName>
</protein>
<dbReference type="EMBL" id="JACJSG010000079">
    <property type="protein sequence ID" value="MBD2505301.1"/>
    <property type="molecule type" value="Genomic_DNA"/>
</dbReference>
<evidence type="ECO:0000313" key="2">
    <source>
        <dbReference type="Proteomes" id="UP000661112"/>
    </source>
</evidence>